<evidence type="ECO:0000256" key="1">
    <source>
        <dbReference type="PROSITE-ProRule" id="PRU00325"/>
    </source>
</evidence>
<dbReference type="GO" id="GO:0008270">
    <property type="term" value="F:zinc ion binding"/>
    <property type="evidence" value="ECO:0007669"/>
    <property type="project" value="UniProtKB-KW"/>
</dbReference>
<keyword evidence="1" id="KW-0862">Zinc</keyword>
<evidence type="ECO:0000259" key="2">
    <source>
        <dbReference type="PROSITE" id="PS50966"/>
    </source>
</evidence>
<dbReference type="EMBL" id="ML121538">
    <property type="protein sequence ID" value="RPB25197.1"/>
    <property type="molecule type" value="Genomic_DNA"/>
</dbReference>
<feature type="domain" description="SWIM-type" evidence="2">
    <location>
        <begin position="519"/>
        <end position="554"/>
    </location>
</feature>
<evidence type="ECO:0000313" key="4">
    <source>
        <dbReference type="Proteomes" id="UP000267821"/>
    </source>
</evidence>
<dbReference type="PROSITE" id="PS50966">
    <property type="entry name" value="ZF_SWIM"/>
    <property type="match status" value="1"/>
</dbReference>
<dbReference type="Pfam" id="PF10551">
    <property type="entry name" value="MULE"/>
    <property type="match status" value="1"/>
</dbReference>
<dbReference type="InterPro" id="IPR007527">
    <property type="entry name" value="Znf_SWIM"/>
</dbReference>
<dbReference type="InParanoid" id="A0A3N4LQK2"/>
<accession>A0A3N4LQK2</accession>
<dbReference type="InterPro" id="IPR018289">
    <property type="entry name" value="MULE_transposase_dom"/>
</dbReference>
<protein>
    <recommendedName>
        <fullName evidence="2">SWIM-type domain-containing protein</fullName>
    </recommendedName>
</protein>
<gene>
    <name evidence="3" type="ORF">L211DRAFT_836521</name>
</gene>
<dbReference type="InterPro" id="IPR052579">
    <property type="entry name" value="Zinc_finger_SWIM"/>
</dbReference>
<dbReference type="OrthoDB" id="4951845at2759"/>
<dbReference type="PANTHER" id="PTHR31569:SF4">
    <property type="entry name" value="SWIM-TYPE DOMAIN-CONTAINING PROTEIN"/>
    <property type="match status" value="1"/>
</dbReference>
<proteinExistence type="predicted"/>
<evidence type="ECO:0000313" key="3">
    <source>
        <dbReference type="EMBL" id="RPB25197.1"/>
    </source>
</evidence>
<name>A0A3N4LQK2_9PEZI</name>
<keyword evidence="1" id="KW-0863">Zinc-finger</keyword>
<organism evidence="3 4">
    <name type="scientific">Terfezia boudieri ATCC MYA-4762</name>
    <dbReference type="NCBI Taxonomy" id="1051890"/>
    <lineage>
        <taxon>Eukaryota</taxon>
        <taxon>Fungi</taxon>
        <taxon>Dikarya</taxon>
        <taxon>Ascomycota</taxon>
        <taxon>Pezizomycotina</taxon>
        <taxon>Pezizomycetes</taxon>
        <taxon>Pezizales</taxon>
        <taxon>Pezizaceae</taxon>
        <taxon>Terfezia</taxon>
    </lineage>
</organism>
<dbReference type="Proteomes" id="UP000267821">
    <property type="component" value="Unassembled WGS sequence"/>
</dbReference>
<sequence length="665" mass="76095">MPISADALRHRAMLFDLTEPVTMSPEVFGEAWPYVDSVYTKLQSELLQAYGTVRVQKYECRLRKSKKSGTARDATDGKVIKRRNSSIRDPHLCHVRIKVSRLVDGTAVIVERLDAHTHTHDIEESFRIKKPSILVNYITAEVVKHSSASQIFHALRGSERLEAIGGSSLTRHDIGNLKRGTKTANRQSRSLSHEPLFGEDIHQARSLLTERGWLFEELQVVDSKKEQRWGLVFANPTRLLTLQRRGWFTQFDATHKLNRWSHNMFSFLVRDEHNVWIPTAHMVVERGNEETIVEGLRHIKQWCSGKWQPRYIMTGDSPTEQRAIPIAFPNLNSGEQEVDHLLCSVYSNQTLLRRFGFTAHKPVYRLLTHAMYCSTEIQNRELCEQAIAAAVDQGTAKYIRTHWLQTASKWAMYARQHSPFLLQVTTTNACETWNRKLKSGAGLSKGQVASHGIYGMILNIMDAVNVIDNHAAVARSHFRNRKLPICTKEYPEIGQLPVPIQKLLSGELDAVTERIAKGKEVPIGLDENLQCSCKFYRQYLLPCRHIFHLDTEVKVLTTARWEGYVMMFAECGMAVYEAICTGWVGLGASGRANRANSLALRVRERMERLQQKVYAVQETMNQMGVEETTQIARLEEWVGHVEETLNVLERVPNRDLASRHRPWEL</sequence>
<reference evidence="3 4" key="1">
    <citation type="journal article" date="2018" name="Nat. Ecol. Evol.">
        <title>Pezizomycetes genomes reveal the molecular basis of ectomycorrhizal truffle lifestyle.</title>
        <authorList>
            <person name="Murat C."/>
            <person name="Payen T."/>
            <person name="Noel B."/>
            <person name="Kuo A."/>
            <person name="Morin E."/>
            <person name="Chen J."/>
            <person name="Kohler A."/>
            <person name="Krizsan K."/>
            <person name="Balestrini R."/>
            <person name="Da Silva C."/>
            <person name="Montanini B."/>
            <person name="Hainaut M."/>
            <person name="Levati E."/>
            <person name="Barry K.W."/>
            <person name="Belfiori B."/>
            <person name="Cichocki N."/>
            <person name="Clum A."/>
            <person name="Dockter R.B."/>
            <person name="Fauchery L."/>
            <person name="Guy J."/>
            <person name="Iotti M."/>
            <person name="Le Tacon F."/>
            <person name="Lindquist E.A."/>
            <person name="Lipzen A."/>
            <person name="Malagnac F."/>
            <person name="Mello A."/>
            <person name="Molinier V."/>
            <person name="Miyauchi S."/>
            <person name="Poulain J."/>
            <person name="Riccioni C."/>
            <person name="Rubini A."/>
            <person name="Sitrit Y."/>
            <person name="Splivallo R."/>
            <person name="Traeger S."/>
            <person name="Wang M."/>
            <person name="Zifcakova L."/>
            <person name="Wipf D."/>
            <person name="Zambonelli A."/>
            <person name="Paolocci F."/>
            <person name="Nowrousian M."/>
            <person name="Ottonello S."/>
            <person name="Baldrian P."/>
            <person name="Spatafora J.W."/>
            <person name="Henrissat B."/>
            <person name="Nagy L.G."/>
            <person name="Aury J.M."/>
            <person name="Wincker P."/>
            <person name="Grigoriev I.V."/>
            <person name="Bonfante P."/>
            <person name="Martin F.M."/>
        </authorList>
    </citation>
    <scope>NUCLEOTIDE SEQUENCE [LARGE SCALE GENOMIC DNA]</scope>
    <source>
        <strain evidence="3 4">ATCC MYA-4762</strain>
    </source>
</reference>
<keyword evidence="4" id="KW-1185">Reference proteome</keyword>
<dbReference type="PANTHER" id="PTHR31569">
    <property type="entry name" value="SWIM-TYPE DOMAIN-CONTAINING PROTEIN"/>
    <property type="match status" value="1"/>
</dbReference>
<keyword evidence="1" id="KW-0479">Metal-binding</keyword>
<dbReference type="AlphaFoldDB" id="A0A3N4LQK2"/>